<gene>
    <name evidence="2" type="ORF">AMAG_17351</name>
</gene>
<sequence>MTRELVGDVDEPRIDEEVVVSSSNSVRASRPRRSASRKEYRERRDSTDDESSSGSDDEADYENSALEGEEEEEAMDSRTSSRALSRASPALPPLFVKRDRDMPDVDATWPPRDAALRKWLGGTSLRKLLLKPDSPFVVTGSNRDAVAAPFVWKTLKINDKGRGVKWWDEAIMAEIGLSKKLQQKCCK</sequence>
<dbReference type="VEuPathDB" id="FungiDB:AMAG_17351"/>
<dbReference type="OrthoDB" id="10564388at2759"/>
<dbReference type="AlphaFoldDB" id="A0A0L0TEG8"/>
<feature type="compositionally biased region" description="Low complexity" evidence="1">
    <location>
        <begin position="77"/>
        <end position="89"/>
    </location>
</feature>
<feature type="compositionally biased region" description="Basic and acidic residues" evidence="1">
    <location>
        <begin position="36"/>
        <end position="46"/>
    </location>
</feature>
<keyword evidence="3" id="KW-1185">Reference proteome</keyword>
<reference evidence="2 3" key="1">
    <citation type="submission" date="2009-11" db="EMBL/GenBank/DDBJ databases">
        <title>Annotation of Allomyces macrogynus ATCC 38327.</title>
        <authorList>
            <consortium name="The Broad Institute Genome Sequencing Platform"/>
            <person name="Russ C."/>
            <person name="Cuomo C."/>
            <person name="Burger G."/>
            <person name="Gray M.W."/>
            <person name="Holland P.W.H."/>
            <person name="King N."/>
            <person name="Lang F.B.F."/>
            <person name="Roger A.J."/>
            <person name="Ruiz-Trillo I."/>
            <person name="Young S.K."/>
            <person name="Zeng Q."/>
            <person name="Gargeya S."/>
            <person name="Fitzgerald M."/>
            <person name="Haas B."/>
            <person name="Abouelleil A."/>
            <person name="Alvarado L."/>
            <person name="Arachchi H.M."/>
            <person name="Berlin A."/>
            <person name="Chapman S.B."/>
            <person name="Gearin G."/>
            <person name="Goldberg J."/>
            <person name="Griggs A."/>
            <person name="Gujja S."/>
            <person name="Hansen M."/>
            <person name="Heiman D."/>
            <person name="Howarth C."/>
            <person name="Larimer J."/>
            <person name="Lui A."/>
            <person name="MacDonald P.J.P."/>
            <person name="McCowen C."/>
            <person name="Montmayeur A."/>
            <person name="Murphy C."/>
            <person name="Neiman D."/>
            <person name="Pearson M."/>
            <person name="Priest M."/>
            <person name="Roberts A."/>
            <person name="Saif S."/>
            <person name="Shea T."/>
            <person name="Sisk P."/>
            <person name="Stolte C."/>
            <person name="Sykes S."/>
            <person name="Wortman J."/>
            <person name="Nusbaum C."/>
            <person name="Birren B."/>
        </authorList>
    </citation>
    <scope>NUCLEOTIDE SEQUENCE [LARGE SCALE GENOMIC DNA]</scope>
    <source>
        <strain evidence="2 3">ATCC 38327</strain>
    </source>
</reference>
<name>A0A0L0TEG8_ALLM3</name>
<feature type="compositionally biased region" description="Low complexity" evidence="1">
    <location>
        <begin position="19"/>
        <end position="28"/>
    </location>
</feature>
<feature type="compositionally biased region" description="Acidic residues" evidence="1">
    <location>
        <begin position="47"/>
        <end position="74"/>
    </location>
</feature>
<evidence type="ECO:0000313" key="3">
    <source>
        <dbReference type="Proteomes" id="UP000054350"/>
    </source>
</evidence>
<organism evidence="2 3">
    <name type="scientific">Allomyces macrogynus (strain ATCC 38327)</name>
    <name type="common">Allomyces javanicus var. macrogynus</name>
    <dbReference type="NCBI Taxonomy" id="578462"/>
    <lineage>
        <taxon>Eukaryota</taxon>
        <taxon>Fungi</taxon>
        <taxon>Fungi incertae sedis</taxon>
        <taxon>Blastocladiomycota</taxon>
        <taxon>Blastocladiomycetes</taxon>
        <taxon>Blastocladiales</taxon>
        <taxon>Blastocladiaceae</taxon>
        <taxon>Allomyces</taxon>
    </lineage>
</organism>
<reference evidence="3" key="2">
    <citation type="submission" date="2009-11" db="EMBL/GenBank/DDBJ databases">
        <title>The Genome Sequence of Allomyces macrogynus strain ATCC 38327.</title>
        <authorList>
            <consortium name="The Broad Institute Genome Sequencing Platform"/>
            <person name="Russ C."/>
            <person name="Cuomo C."/>
            <person name="Shea T."/>
            <person name="Young S.K."/>
            <person name="Zeng Q."/>
            <person name="Koehrsen M."/>
            <person name="Haas B."/>
            <person name="Borodovsky M."/>
            <person name="Guigo R."/>
            <person name="Alvarado L."/>
            <person name="Berlin A."/>
            <person name="Borenstein D."/>
            <person name="Chen Z."/>
            <person name="Engels R."/>
            <person name="Freedman E."/>
            <person name="Gellesch M."/>
            <person name="Goldberg J."/>
            <person name="Griggs A."/>
            <person name="Gujja S."/>
            <person name="Heiman D."/>
            <person name="Hepburn T."/>
            <person name="Howarth C."/>
            <person name="Jen D."/>
            <person name="Larson L."/>
            <person name="Lewis B."/>
            <person name="Mehta T."/>
            <person name="Park D."/>
            <person name="Pearson M."/>
            <person name="Roberts A."/>
            <person name="Saif S."/>
            <person name="Shenoy N."/>
            <person name="Sisk P."/>
            <person name="Stolte C."/>
            <person name="Sykes S."/>
            <person name="Walk T."/>
            <person name="White J."/>
            <person name="Yandava C."/>
            <person name="Burger G."/>
            <person name="Gray M.W."/>
            <person name="Holland P.W.H."/>
            <person name="King N."/>
            <person name="Lang F.B.F."/>
            <person name="Roger A.J."/>
            <person name="Ruiz-Trillo I."/>
            <person name="Lander E."/>
            <person name="Nusbaum C."/>
        </authorList>
    </citation>
    <scope>NUCLEOTIDE SEQUENCE [LARGE SCALE GENOMIC DNA]</scope>
    <source>
        <strain evidence="3">ATCC 38327</strain>
    </source>
</reference>
<accession>A0A0L0TEG8</accession>
<feature type="compositionally biased region" description="Basic and acidic residues" evidence="1">
    <location>
        <begin position="1"/>
        <end position="16"/>
    </location>
</feature>
<dbReference type="EMBL" id="GG745389">
    <property type="protein sequence ID" value="KNE73152.1"/>
    <property type="molecule type" value="Genomic_DNA"/>
</dbReference>
<dbReference type="Proteomes" id="UP000054350">
    <property type="component" value="Unassembled WGS sequence"/>
</dbReference>
<evidence type="ECO:0000313" key="2">
    <source>
        <dbReference type="EMBL" id="KNE73152.1"/>
    </source>
</evidence>
<proteinExistence type="predicted"/>
<evidence type="ECO:0000256" key="1">
    <source>
        <dbReference type="SAM" id="MobiDB-lite"/>
    </source>
</evidence>
<feature type="region of interest" description="Disordered" evidence="1">
    <location>
        <begin position="1"/>
        <end position="102"/>
    </location>
</feature>
<protein>
    <submittedName>
        <fullName evidence="2">Uncharacterized protein</fullName>
    </submittedName>
</protein>